<gene>
    <name evidence="4" type="ORF">AB675_6059</name>
</gene>
<dbReference type="Proteomes" id="UP000038010">
    <property type="component" value="Unassembled WGS sequence"/>
</dbReference>
<dbReference type="InterPro" id="IPR029058">
    <property type="entry name" value="AB_hydrolase_fold"/>
</dbReference>
<keyword evidence="1 4" id="KW-0378">Hydrolase</keyword>
<dbReference type="GO" id="GO:0016787">
    <property type="term" value="F:hydrolase activity"/>
    <property type="evidence" value="ECO:0007669"/>
    <property type="project" value="UniProtKB-KW"/>
</dbReference>
<evidence type="ECO:0000313" key="5">
    <source>
        <dbReference type="Proteomes" id="UP000038010"/>
    </source>
</evidence>
<protein>
    <submittedName>
        <fullName evidence="4">Bifunctional epoxide hydrolase 2</fullName>
    </submittedName>
</protein>
<evidence type="ECO:0000313" key="4">
    <source>
        <dbReference type="EMBL" id="KPI37006.1"/>
    </source>
</evidence>
<dbReference type="Gene3D" id="3.40.50.1820">
    <property type="entry name" value="alpha/beta hydrolase"/>
    <property type="match status" value="1"/>
</dbReference>
<name>A0A0N1H008_9EURO</name>
<dbReference type="EMBL" id="LFJN01000027">
    <property type="protein sequence ID" value="KPI37006.1"/>
    <property type="molecule type" value="Genomic_DNA"/>
</dbReference>
<dbReference type="PANTHER" id="PTHR43329">
    <property type="entry name" value="EPOXIDE HYDROLASE"/>
    <property type="match status" value="1"/>
</dbReference>
<organism evidence="4 5">
    <name type="scientific">Cyphellophora attinorum</name>
    <dbReference type="NCBI Taxonomy" id="1664694"/>
    <lineage>
        <taxon>Eukaryota</taxon>
        <taxon>Fungi</taxon>
        <taxon>Dikarya</taxon>
        <taxon>Ascomycota</taxon>
        <taxon>Pezizomycotina</taxon>
        <taxon>Eurotiomycetes</taxon>
        <taxon>Chaetothyriomycetidae</taxon>
        <taxon>Chaetothyriales</taxon>
        <taxon>Cyphellophoraceae</taxon>
        <taxon>Cyphellophora</taxon>
    </lineage>
</organism>
<dbReference type="InterPro" id="IPR000073">
    <property type="entry name" value="AB_hydrolase_1"/>
</dbReference>
<dbReference type="AlphaFoldDB" id="A0A0N1H008"/>
<dbReference type="SUPFAM" id="SSF53474">
    <property type="entry name" value="alpha/beta-Hydrolases"/>
    <property type="match status" value="1"/>
</dbReference>
<dbReference type="GeneID" id="28738202"/>
<proteinExistence type="inferred from homology"/>
<comment type="caution">
    <text evidence="4">The sequence shown here is derived from an EMBL/GenBank/DDBJ whole genome shotgun (WGS) entry which is preliminary data.</text>
</comment>
<feature type="domain" description="AB hydrolase-1" evidence="3">
    <location>
        <begin position="57"/>
        <end position="166"/>
    </location>
</feature>
<sequence length="401" mass="44252">MAYTHQDSTSSAINPQSIPPLPLPSGLTSRFVDCTPNSLIFHIIEALPANPTPSTKLILCIHGFPELAFSWRNVLPLLSAAGYHAVAFDQRGYGRTYSPSPLSKDSFRPLNLIKDTVALVSALGYTSVSAVVGHDFGAMTAYLCALARPDLFKSLTSPRPPTSHHKPPPPKKLDIQTSLLSLPSPRKHYKWYYCTPPANTEMTYPTGAPLHEFLRGYFHLKSADWPVNNPHPLEAWTGEALSVMPRYYIMDADADMRGNVARDMKALDPGEVKRLADRWLPDEELAVYVEEYSRTTFRGGLNWYGLQTSPEIAGDVAVWSNGGKVNVPTVFVAGDKDWGTYQEPGAVESMVEGRSVGRGWYRGTKLVKGAGHWVNQERAEESVREILELVKEVESGAAAKL</sequence>
<dbReference type="STRING" id="1664694.A0A0N1H008"/>
<evidence type="ECO:0000259" key="3">
    <source>
        <dbReference type="Pfam" id="PF00561"/>
    </source>
</evidence>
<dbReference type="CDD" id="cd00084">
    <property type="entry name" value="HMG-box_SF"/>
    <property type="match status" value="1"/>
</dbReference>
<reference evidence="4 5" key="1">
    <citation type="submission" date="2015-06" db="EMBL/GenBank/DDBJ databases">
        <title>Draft genome of the ant-associated black yeast Phialophora attae CBS 131958.</title>
        <authorList>
            <person name="Moreno L.F."/>
            <person name="Stielow B.J."/>
            <person name="de Hoog S."/>
            <person name="Vicente V.A."/>
            <person name="Weiss V.A."/>
            <person name="de Vries M."/>
            <person name="Cruz L.M."/>
            <person name="Souza E.M."/>
        </authorList>
    </citation>
    <scope>NUCLEOTIDE SEQUENCE [LARGE SCALE GENOMIC DNA]</scope>
    <source>
        <strain evidence="4 5">CBS 131958</strain>
    </source>
</reference>
<evidence type="ECO:0000256" key="1">
    <source>
        <dbReference type="ARBA" id="ARBA00022801"/>
    </source>
</evidence>
<dbReference type="Pfam" id="PF00561">
    <property type="entry name" value="Abhydrolase_1"/>
    <property type="match status" value="1"/>
</dbReference>
<comment type="similarity">
    <text evidence="2">Belongs to the AB hydrolase superfamily. Epoxide hydrolase family.</text>
</comment>
<accession>A0A0N1H008</accession>
<evidence type="ECO:0000256" key="2">
    <source>
        <dbReference type="ARBA" id="ARBA00038334"/>
    </source>
</evidence>
<dbReference type="PRINTS" id="PR00412">
    <property type="entry name" value="EPOXHYDRLASE"/>
</dbReference>
<dbReference type="RefSeq" id="XP_017996969.1">
    <property type="nucleotide sequence ID" value="XM_018146322.1"/>
</dbReference>
<keyword evidence="5" id="KW-1185">Reference proteome</keyword>
<dbReference type="VEuPathDB" id="FungiDB:AB675_6059"/>
<dbReference type="InterPro" id="IPR000639">
    <property type="entry name" value="Epox_hydrolase-like"/>
</dbReference>
<dbReference type="OrthoDB" id="408373at2759"/>